<keyword evidence="2" id="KW-1185">Reference proteome</keyword>
<accession>A0A0M6ZCX7</accession>
<dbReference type="SUPFAM" id="SSF51735">
    <property type="entry name" value="NAD(P)-binding Rossmann-fold domains"/>
    <property type="match status" value="1"/>
</dbReference>
<evidence type="ECO:0000313" key="1">
    <source>
        <dbReference type="EMBL" id="CTQ74416.1"/>
    </source>
</evidence>
<reference evidence="2" key="1">
    <citation type="submission" date="2015-07" db="EMBL/GenBank/DDBJ databases">
        <authorList>
            <person name="Rodrigo-Torres Lidia"/>
            <person name="Arahal R.David."/>
        </authorList>
    </citation>
    <scope>NUCLEOTIDE SEQUENCE [LARGE SCALE GENOMIC DNA]</scope>
    <source>
        <strain evidence="2">CECT 5096</strain>
    </source>
</reference>
<dbReference type="PRINTS" id="PR00081">
    <property type="entry name" value="GDHRDH"/>
</dbReference>
<dbReference type="RefSeq" id="WP_055112263.1">
    <property type="nucleotide sequence ID" value="NZ_CXWA01000005.1"/>
</dbReference>
<dbReference type="GeneID" id="97671358"/>
<dbReference type="EMBL" id="CXWC01000011">
    <property type="protein sequence ID" value="CTQ74416.1"/>
    <property type="molecule type" value="Genomic_DNA"/>
</dbReference>
<dbReference type="EC" id="1.1.1.50" evidence="1"/>
<name>A0A0M6ZCX7_9HYPH</name>
<dbReference type="PANTHER" id="PTHR43975">
    <property type="entry name" value="ZGC:101858"/>
    <property type="match status" value="1"/>
</dbReference>
<gene>
    <name evidence="1" type="primary">hsdA_2</name>
    <name evidence="1" type="ORF">LA5096_04039</name>
</gene>
<dbReference type="InterPro" id="IPR036291">
    <property type="entry name" value="NAD(P)-bd_dom_sf"/>
</dbReference>
<evidence type="ECO:0000313" key="2">
    <source>
        <dbReference type="Proteomes" id="UP000049983"/>
    </source>
</evidence>
<protein>
    <submittedName>
        <fullName evidence="1">3-alpha-hydroxysteroid dehydrogenase/carbonyl reductase</fullName>
        <ecNumber evidence="1">1.1.1.50</ecNumber>
    </submittedName>
</protein>
<dbReference type="InterPro" id="IPR002347">
    <property type="entry name" value="SDR_fam"/>
</dbReference>
<dbReference type="PANTHER" id="PTHR43975:SF2">
    <property type="entry name" value="EG:BACR7A4.14 PROTEIN-RELATED"/>
    <property type="match status" value="1"/>
</dbReference>
<dbReference type="Gene3D" id="3.40.50.720">
    <property type="entry name" value="NAD(P)-binding Rossmann-like Domain"/>
    <property type="match status" value="1"/>
</dbReference>
<dbReference type="Pfam" id="PF13561">
    <property type="entry name" value="adh_short_C2"/>
    <property type="match status" value="1"/>
</dbReference>
<proteinExistence type="predicted"/>
<sequence>MRVALTGGSSGIGAEVARKLAELGHEVTAFDISEPQVQVSRWIKADLSDPGSIQAATDAVSGKYDAIINNAGLPPRDGLEEVILKVNWFGLRRFMDGMLDKLEPGAAIVNTASRAGAMWRDNLEEVKALMSLQPDELPAFISERGIDATRAYNLSKEAVIVMTMAETENLIARNLRMNSVSPAAVSTGILKDFAAAFGDRMVKNVARAGRPGLPEEVAEVIVFLASPESGWIKGQDVTIDGGMSAMAMSEALEISGT</sequence>
<organism evidence="1 2">
    <name type="scientific">Roseibium album</name>
    <dbReference type="NCBI Taxonomy" id="311410"/>
    <lineage>
        <taxon>Bacteria</taxon>
        <taxon>Pseudomonadati</taxon>
        <taxon>Pseudomonadota</taxon>
        <taxon>Alphaproteobacteria</taxon>
        <taxon>Hyphomicrobiales</taxon>
        <taxon>Stappiaceae</taxon>
        <taxon>Roseibium</taxon>
    </lineage>
</organism>
<dbReference type="Pfam" id="PF00106">
    <property type="entry name" value="adh_short"/>
    <property type="match status" value="1"/>
</dbReference>
<keyword evidence="1" id="KW-0560">Oxidoreductase</keyword>
<dbReference type="AlphaFoldDB" id="A0A0M6ZCX7"/>
<dbReference type="GO" id="GO:0140169">
    <property type="term" value="F:3-alpha-hydroxysteroid 3-dehydrogenase [NAD(P)+] activity"/>
    <property type="evidence" value="ECO:0007669"/>
    <property type="project" value="UniProtKB-EC"/>
</dbReference>
<dbReference type="Proteomes" id="UP000049983">
    <property type="component" value="Unassembled WGS sequence"/>
</dbReference>
<dbReference type="STRING" id="311410.LA5095_00901"/>
<dbReference type="OrthoDB" id="9809287at2"/>